<keyword evidence="1" id="KW-0472">Membrane</keyword>
<accession>V6TTP6</accession>
<dbReference type="Proteomes" id="UP000018040">
    <property type="component" value="Unassembled WGS sequence"/>
</dbReference>
<evidence type="ECO:0000256" key="1">
    <source>
        <dbReference type="SAM" id="Phobius"/>
    </source>
</evidence>
<feature type="chain" id="PRO_5004752118" evidence="2">
    <location>
        <begin position="18"/>
        <end position="170"/>
    </location>
</feature>
<gene>
    <name evidence="3" type="ORF">GSB_154007</name>
</gene>
<feature type="transmembrane region" description="Helical" evidence="1">
    <location>
        <begin position="141"/>
        <end position="165"/>
    </location>
</feature>
<comment type="caution">
    <text evidence="3">The sequence shown here is derived from an EMBL/GenBank/DDBJ whole genome shotgun (WGS) entry which is preliminary data.</text>
</comment>
<evidence type="ECO:0000313" key="3">
    <source>
        <dbReference type="EMBL" id="ESU42353.1"/>
    </source>
</evidence>
<evidence type="ECO:0000256" key="2">
    <source>
        <dbReference type="SAM" id="SignalP"/>
    </source>
</evidence>
<dbReference type="OrthoDB" id="409374at2759"/>
<reference evidence="3 4" key="2">
    <citation type="journal article" date="2013" name="Genome Biol. Evol.">
        <title>Genome sequencing of Giardia lamblia genotypes A2 and B isolates (DH and GS) and comparative analysis with the genomes of genotypes A1 and E (WB and Pig).</title>
        <authorList>
            <person name="Adam R.D."/>
            <person name="Dahlstrom E.W."/>
            <person name="Martens C.A."/>
            <person name="Bruno D.P."/>
            <person name="Barbian K.D."/>
            <person name="Ricklefs S.M."/>
            <person name="Hernandez M.M."/>
            <person name="Narla N.P."/>
            <person name="Patel R.B."/>
            <person name="Porcella S.F."/>
            <person name="Nash T.E."/>
        </authorList>
    </citation>
    <scope>NUCLEOTIDE SEQUENCE [LARGE SCALE GENOMIC DNA]</scope>
    <source>
        <strain evidence="3 4">GS</strain>
    </source>
</reference>
<keyword evidence="1" id="KW-0812">Transmembrane</keyword>
<keyword evidence="2" id="KW-0732">Signal</keyword>
<name>V6TTP6_GIAIN</name>
<dbReference type="PANTHER" id="PTHR23275:SF100">
    <property type="entry name" value="EGF-LIKE DOMAIN-CONTAINING PROTEIN"/>
    <property type="match status" value="1"/>
</dbReference>
<evidence type="ECO:0000313" key="4">
    <source>
        <dbReference type="Proteomes" id="UP000018040"/>
    </source>
</evidence>
<proteinExistence type="predicted"/>
<dbReference type="InterPro" id="IPR052798">
    <property type="entry name" value="Giardia_VSA"/>
</dbReference>
<keyword evidence="1" id="KW-1133">Transmembrane helix</keyword>
<organism evidence="3 4">
    <name type="scientific">Giardia intestinalis</name>
    <name type="common">Giardia lamblia</name>
    <dbReference type="NCBI Taxonomy" id="5741"/>
    <lineage>
        <taxon>Eukaryota</taxon>
        <taxon>Metamonada</taxon>
        <taxon>Diplomonadida</taxon>
        <taxon>Hexamitidae</taxon>
        <taxon>Giardiinae</taxon>
        <taxon>Giardia</taxon>
    </lineage>
</organism>
<reference evidence="4" key="1">
    <citation type="submission" date="2012-02" db="EMBL/GenBank/DDBJ databases">
        <title>Genome sequencing of Giardia lamblia Genotypes A2 and B isolates (DH and GS) and comparative analysis with the genomes of Genotypes A1 and E (WB and Pig).</title>
        <authorList>
            <person name="Adam R."/>
            <person name="Dahlstrom E."/>
            <person name="Martens C."/>
            <person name="Bruno D."/>
            <person name="Barbian K."/>
            <person name="Porcella S.F."/>
            <person name="Nash T."/>
        </authorList>
    </citation>
    <scope>NUCLEOTIDE SEQUENCE</scope>
    <source>
        <strain evidence="4">GS</strain>
    </source>
</reference>
<dbReference type="PANTHER" id="PTHR23275">
    <property type="entry name" value="CABRIOLET.-RELATED"/>
    <property type="match status" value="1"/>
</dbReference>
<sequence length="170" mass="17120">MLNKFALVVLTLQLARAERHAAVQSGPRGLAMKSADGCEAVGTCAKAASNACPTLDGAGCKTCDSSAGGETCLTCKNEAHYVAANKKSCKAACNAAGEVVDSAASSKACKCDGDNGYTLQSDGTCKKQSDNTNKSALSTGAVAGISVAVIAVVGGLVGFLCWWFLCRGKA</sequence>
<protein>
    <submittedName>
        <fullName evidence="3">ATPase involved in DNA repair/chromosome segregation</fullName>
    </submittedName>
</protein>
<dbReference type="VEuPathDB" id="GiardiaDB:GL50803_0050391"/>
<dbReference type="AlphaFoldDB" id="V6TTP6"/>
<dbReference type="Pfam" id="PF03302">
    <property type="entry name" value="VSP"/>
    <property type="match status" value="1"/>
</dbReference>
<dbReference type="InterPro" id="IPR005127">
    <property type="entry name" value="Giardia_VSP"/>
</dbReference>
<feature type="signal peptide" evidence="2">
    <location>
        <begin position="1"/>
        <end position="17"/>
    </location>
</feature>
<dbReference type="EMBL" id="AHHH01000086">
    <property type="protein sequence ID" value="ESU42353.1"/>
    <property type="molecule type" value="Genomic_DNA"/>
</dbReference>